<dbReference type="RefSeq" id="WP_344672123.1">
    <property type="nucleotide sequence ID" value="NZ_BAAAQN010000108.1"/>
</dbReference>
<accession>A0ABN2VMB8</accession>
<evidence type="ECO:0000256" key="2">
    <source>
        <dbReference type="ARBA" id="ARBA00022448"/>
    </source>
</evidence>
<dbReference type="SUPFAM" id="SSF161098">
    <property type="entry name" value="MetI-like"/>
    <property type="match status" value="1"/>
</dbReference>
<evidence type="ECO:0000259" key="8">
    <source>
        <dbReference type="PROSITE" id="PS50928"/>
    </source>
</evidence>
<dbReference type="InterPro" id="IPR035906">
    <property type="entry name" value="MetI-like_sf"/>
</dbReference>
<feature type="transmembrane region" description="Helical" evidence="7">
    <location>
        <begin position="136"/>
        <end position="157"/>
    </location>
</feature>
<keyword evidence="2 7" id="KW-0813">Transport</keyword>
<dbReference type="CDD" id="cd06261">
    <property type="entry name" value="TM_PBP2"/>
    <property type="match status" value="1"/>
</dbReference>
<proteinExistence type="inferred from homology"/>
<dbReference type="PANTHER" id="PTHR30465:SF0">
    <property type="entry name" value="OLIGOPEPTIDE TRANSPORT SYSTEM PERMEASE PROTEIN APPB"/>
    <property type="match status" value="1"/>
</dbReference>
<evidence type="ECO:0000256" key="6">
    <source>
        <dbReference type="ARBA" id="ARBA00023136"/>
    </source>
</evidence>
<comment type="similarity">
    <text evidence="7">Belongs to the binding-protein-dependent transport system permease family.</text>
</comment>
<name>A0ABN2VMB8_9ACTN</name>
<organism evidence="9 10">
    <name type="scientific">Catenulispora yoronensis</name>
    <dbReference type="NCBI Taxonomy" id="450799"/>
    <lineage>
        <taxon>Bacteria</taxon>
        <taxon>Bacillati</taxon>
        <taxon>Actinomycetota</taxon>
        <taxon>Actinomycetes</taxon>
        <taxon>Catenulisporales</taxon>
        <taxon>Catenulisporaceae</taxon>
        <taxon>Catenulispora</taxon>
    </lineage>
</organism>
<reference evidence="9 10" key="1">
    <citation type="journal article" date="2019" name="Int. J. Syst. Evol. Microbiol.">
        <title>The Global Catalogue of Microorganisms (GCM) 10K type strain sequencing project: providing services to taxonomists for standard genome sequencing and annotation.</title>
        <authorList>
            <consortium name="The Broad Institute Genomics Platform"/>
            <consortium name="The Broad Institute Genome Sequencing Center for Infectious Disease"/>
            <person name="Wu L."/>
            <person name="Ma J."/>
        </authorList>
    </citation>
    <scope>NUCLEOTIDE SEQUENCE [LARGE SCALE GENOMIC DNA]</scope>
    <source>
        <strain evidence="9 10">JCM 16014</strain>
    </source>
</reference>
<comment type="caution">
    <text evidence="9">The sequence shown here is derived from an EMBL/GenBank/DDBJ whole genome shotgun (WGS) entry which is preliminary data.</text>
</comment>
<protein>
    <submittedName>
        <fullName evidence="9">ABC transporter permease</fullName>
    </submittedName>
</protein>
<feature type="transmembrane region" description="Helical" evidence="7">
    <location>
        <begin position="195"/>
        <end position="213"/>
    </location>
</feature>
<feature type="domain" description="ABC transmembrane type-1" evidence="8">
    <location>
        <begin position="97"/>
        <end position="314"/>
    </location>
</feature>
<evidence type="ECO:0000256" key="5">
    <source>
        <dbReference type="ARBA" id="ARBA00022989"/>
    </source>
</evidence>
<dbReference type="Proteomes" id="UP001500751">
    <property type="component" value="Unassembled WGS sequence"/>
</dbReference>
<evidence type="ECO:0000256" key="3">
    <source>
        <dbReference type="ARBA" id="ARBA00022475"/>
    </source>
</evidence>
<feature type="transmembrane region" description="Helical" evidence="7">
    <location>
        <begin position="103"/>
        <end position="124"/>
    </location>
</feature>
<dbReference type="EMBL" id="BAAAQN010000108">
    <property type="protein sequence ID" value="GAA2066139.1"/>
    <property type="molecule type" value="Genomic_DNA"/>
</dbReference>
<gene>
    <name evidence="9" type="ORF">GCM10009839_92310</name>
</gene>
<dbReference type="PANTHER" id="PTHR30465">
    <property type="entry name" value="INNER MEMBRANE ABC TRANSPORTER"/>
    <property type="match status" value="1"/>
</dbReference>
<keyword evidence="3" id="KW-1003">Cell membrane</keyword>
<evidence type="ECO:0000313" key="10">
    <source>
        <dbReference type="Proteomes" id="UP001500751"/>
    </source>
</evidence>
<keyword evidence="5 7" id="KW-1133">Transmembrane helix</keyword>
<sequence>MGAFIVRRLLNYVVLVFIATSLAYLGAATAFHPKDQYLQKNPPTPAVVMYHELDERNGNPDKPVLERYATWVSGVVHGDFGKTWQLDSVGKHFSISVWVTVRLVTVAAVLSAVLGVLIGSFQAVRQYKFSDHSITFASYLIFAMPVFVLAPFLKLIAVQVNKLVGGDTPLLQYQGEIDPNATGFLGQLFSRADHLLLPTISLSLGLIAFYSRYQRGTMLDVMGSDFLRTARAKGLRKGQAILKHGVRTAVIPVMTLITYSTITTFAGAIITERVFGWNGLGSWFSDSTRHADVNSVAIVTLFSAVLVLIAGMLADVITAVLDPRVRL</sequence>
<evidence type="ECO:0000313" key="9">
    <source>
        <dbReference type="EMBL" id="GAA2066139.1"/>
    </source>
</evidence>
<dbReference type="Gene3D" id="1.10.3720.10">
    <property type="entry name" value="MetI-like"/>
    <property type="match status" value="1"/>
</dbReference>
<comment type="subcellular location">
    <subcellularLocation>
        <location evidence="1 7">Cell membrane</location>
        <topology evidence="1 7">Multi-pass membrane protein</topology>
    </subcellularLocation>
</comment>
<feature type="transmembrane region" description="Helical" evidence="7">
    <location>
        <begin position="249"/>
        <end position="275"/>
    </location>
</feature>
<evidence type="ECO:0000256" key="7">
    <source>
        <dbReference type="RuleBase" id="RU363032"/>
    </source>
</evidence>
<evidence type="ECO:0000256" key="4">
    <source>
        <dbReference type="ARBA" id="ARBA00022692"/>
    </source>
</evidence>
<feature type="transmembrane region" description="Helical" evidence="7">
    <location>
        <begin position="12"/>
        <end position="31"/>
    </location>
</feature>
<keyword evidence="6 7" id="KW-0472">Membrane</keyword>
<dbReference type="Pfam" id="PF00528">
    <property type="entry name" value="BPD_transp_1"/>
    <property type="match status" value="1"/>
</dbReference>
<keyword evidence="4 7" id="KW-0812">Transmembrane</keyword>
<evidence type="ECO:0000256" key="1">
    <source>
        <dbReference type="ARBA" id="ARBA00004651"/>
    </source>
</evidence>
<keyword evidence="10" id="KW-1185">Reference proteome</keyword>
<feature type="transmembrane region" description="Helical" evidence="7">
    <location>
        <begin position="295"/>
        <end position="321"/>
    </location>
</feature>
<dbReference type="InterPro" id="IPR000515">
    <property type="entry name" value="MetI-like"/>
</dbReference>
<dbReference type="PROSITE" id="PS50928">
    <property type="entry name" value="ABC_TM1"/>
    <property type="match status" value="1"/>
</dbReference>